<evidence type="ECO:0000313" key="1">
    <source>
        <dbReference type="EMBL" id="DAE27675.1"/>
    </source>
</evidence>
<protein>
    <submittedName>
        <fullName evidence="1">Replisome organizer</fullName>
    </submittedName>
</protein>
<dbReference type="EMBL" id="BK015845">
    <property type="protein sequence ID" value="DAE27675.1"/>
    <property type="molecule type" value="Genomic_DNA"/>
</dbReference>
<name>A0A8S5R942_9VIRU</name>
<sequence length="216" mass="24767">MTRDETIKLLMVIQSAYPNFKPPDKTVAVDTWYTILKDMDYNVVQMGLRAYITSDTSGFAPSIGQLINTIYAIQNPQELNEMEAWFLVSRAIRNGYYGAVEEFNKLPPLVQKAVGSPDNLRNWALTDSKSIENVVQSNFMRTYRTVVNRENEIKKMPADVRTLIENVNKTSYSAQIGTKNREAIKLSLEDNKSQNKPIKGIPMPKEIKERIEQMKR</sequence>
<reference evidence="1" key="1">
    <citation type="journal article" date="2021" name="Proc. Natl. Acad. Sci. U.S.A.">
        <title>A Catalog of Tens of Thousands of Viruses from Human Metagenomes Reveals Hidden Associations with Chronic Diseases.</title>
        <authorList>
            <person name="Tisza M.J."/>
            <person name="Buck C.B."/>
        </authorList>
    </citation>
    <scope>NUCLEOTIDE SEQUENCE</scope>
    <source>
        <strain evidence="1">CtpeS3</strain>
    </source>
</reference>
<proteinExistence type="predicted"/>
<dbReference type="Gene3D" id="1.10.8.200">
    <property type="entry name" value="Replisome organizer (g39p helicase loader/inhibitor protein)"/>
    <property type="match status" value="1"/>
</dbReference>
<organism evidence="1">
    <name type="scientific">virus sp. ctpeS3</name>
    <dbReference type="NCBI Taxonomy" id="2826815"/>
    <lineage>
        <taxon>Viruses</taxon>
    </lineage>
</organism>
<accession>A0A8S5R942</accession>